<evidence type="ECO:0000313" key="3">
    <source>
        <dbReference type="Proteomes" id="UP000310158"/>
    </source>
</evidence>
<comment type="caution">
    <text evidence="2">The sequence shown here is derived from an EMBL/GenBank/DDBJ whole genome shotgun (WGS) entry which is preliminary data.</text>
</comment>
<proteinExistence type="predicted"/>
<dbReference type="Proteomes" id="UP000310158">
    <property type="component" value="Unassembled WGS sequence"/>
</dbReference>
<dbReference type="EMBL" id="SGPL01000041">
    <property type="protein sequence ID" value="THH19591.1"/>
    <property type="molecule type" value="Genomic_DNA"/>
</dbReference>
<dbReference type="PANTHER" id="PTHR46177">
    <property type="entry name" value="INTEGRASE CATALYTIC DOMAIN-CONTAINING PROTEIN"/>
    <property type="match status" value="1"/>
</dbReference>
<evidence type="ECO:0000259" key="1">
    <source>
        <dbReference type="Pfam" id="PF24764"/>
    </source>
</evidence>
<name>A0A4S4M5K4_9AGAM</name>
<gene>
    <name evidence="2" type="ORF">EW146_g1615</name>
</gene>
<dbReference type="Pfam" id="PF24764">
    <property type="entry name" value="rva_4"/>
    <property type="match status" value="1"/>
</dbReference>
<evidence type="ECO:0000313" key="2">
    <source>
        <dbReference type="EMBL" id="THH19591.1"/>
    </source>
</evidence>
<accession>A0A4S4M5K4</accession>
<protein>
    <recommendedName>
        <fullName evidence="1">Integrase core domain-containing protein</fullName>
    </recommendedName>
</protein>
<sequence length="432" mass="48849">MPNPTGKNGHGSKAYPPDDIFRDTLLRYVQQGLSRDEKIAALRKDLGLSIGNDYYRRTTLNQHEKRLDIPSVRKPPPLEVATQLVLDEVEKGGLKGIEHNGPSFIKGKLKDNGVPIPRDLVRQIMLAHYPEGFAARFPGRKLSGISRQPLSSIGPFREISGDGHEKLGQFALQMGDISLPIYGFKDKWPSYVLLLKVIPNCRAAGALAHLFIDLIEMYGGISIQITTDKGSETGIMYAIQVAIRDFCAPDLDPAVHPEHVFMKSVHNTVIEAFWKTLKEKLGLNLKEKILQGKVEHIFNPNLPWHRDLFYWIFPPLVQEQLDDFRNWWNQHRIRSQKDKSMPSGHVPAHAFSVPEQYGGVDCIIPVSPAIIEELRQMVTDDVGPREEHLGWVTKEFSVLASRVYHEVGSPKLTLETSWDVFQRMSDVLSDSE</sequence>
<dbReference type="AlphaFoldDB" id="A0A4S4M5K4"/>
<keyword evidence="3" id="KW-1185">Reference proteome</keyword>
<dbReference type="OrthoDB" id="2974164at2759"/>
<organism evidence="2 3">
    <name type="scientific">Bondarzewia mesenterica</name>
    <dbReference type="NCBI Taxonomy" id="1095465"/>
    <lineage>
        <taxon>Eukaryota</taxon>
        <taxon>Fungi</taxon>
        <taxon>Dikarya</taxon>
        <taxon>Basidiomycota</taxon>
        <taxon>Agaricomycotina</taxon>
        <taxon>Agaricomycetes</taxon>
        <taxon>Russulales</taxon>
        <taxon>Bondarzewiaceae</taxon>
        <taxon>Bondarzewia</taxon>
    </lineage>
</organism>
<reference evidence="2 3" key="1">
    <citation type="submission" date="2019-02" db="EMBL/GenBank/DDBJ databases">
        <title>Genome sequencing of the rare red list fungi Bondarzewia mesenterica.</title>
        <authorList>
            <person name="Buettner E."/>
            <person name="Kellner H."/>
        </authorList>
    </citation>
    <scope>NUCLEOTIDE SEQUENCE [LARGE SCALE GENOMIC DNA]</scope>
    <source>
        <strain evidence="2 3">DSM 108281</strain>
    </source>
</reference>
<feature type="domain" description="Integrase core" evidence="1">
    <location>
        <begin position="181"/>
        <end position="340"/>
    </location>
</feature>
<dbReference type="PANTHER" id="PTHR46177:SF1">
    <property type="entry name" value="INTEGRASE CATALYTIC DOMAIN-CONTAINING PROTEIN"/>
    <property type="match status" value="1"/>
</dbReference>
<dbReference type="InterPro" id="IPR058913">
    <property type="entry name" value="Integrase_dom_put"/>
</dbReference>